<name>A0A499USJ5_9ACTN</name>
<dbReference type="GO" id="GO:0016787">
    <property type="term" value="F:hydrolase activity"/>
    <property type="evidence" value="ECO:0007669"/>
    <property type="project" value="UniProtKB-KW"/>
</dbReference>
<dbReference type="Gene3D" id="3.40.50.1820">
    <property type="entry name" value="alpha/beta hydrolase"/>
    <property type="match status" value="1"/>
</dbReference>
<dbReference type="Pfam" id="PF00561">
    <property type="entry name" value="Abhydrolase_1"/>
    <property type="match status" value="1"/>
</dbReference>
<evidence type="ECO:0000313" key="4">
    <source>
        <dbReference type="Proteomes" id="UP000463951"/>
    </source>
</evidence>
<dbReference type="InterPro" id="IPR029058">
    <property type="entry name" value="AB_hydrolase_fold"/>
</dbReference>
<evidence type="ECO:0000259" key="2">
    <source>
        <dbReference type="Pfam" id="PF00561"/>
    </source>
</evidence>
<dbReference type="EMBL" id="AP019620">
    <property type="protein sequence ID" value="BBJ39889.1"/>
    <property type="molecule type" value="Genomic_DNA"/>
</dbReference>
<dbReference type="SUPFAM" id="SSF53474">
    <property type="entry name" value="alpha/beta-Hydrolases"/>
    <property type="match status" value="1"/>
</dbReference>
<feature type="domain" description="AB hydrolase-1" evidence="2">
    <location>
        <begin position="52"/>
        <end position="291"/>
    </location>
</feature>
<dbReference type="InterPro" id="IPR000639">
    <property type="entry name" value="Epox_hydrolase-like"/>
</dbReference>
<organism evidence="3 4">
    <name type="scientific">Streptomyces antimycoticus</name>
    <dbReference type="NCBI Taxonomy" id="68175"/>
    <lineage>
        <taxon>Bacteria</taxon>
        <taxon>Bacillati</taxon>
        <taxon>Actinomycetota</taxon>
        <taxon>Actinomycetes</taxon>
        <taxon>Kitasatosporales</taxon>
        <taxon>Streptomycetaceae</taxon>
        <taxon>Streptomyces</taxon>
        <taxon>Streptomyces violaceusniger group</taxon>
    </lineage>
</organism>
<dbReference type="PRINTS" id="PR00412">
    <property type="entry name" value="EPOXHYDRLASE"/>
</dbReference>
<dbReference type="AlphaFoldDB" id="A0A499USJ5"/>
<dbReference type="InterPro" id="IPR000073">
    <property type="entry name" value="AB_hydrolase_1"/>
</dbReference>
<feature type="region of interest" description="Disordered" evidence="1">
    <location>
        <begin position="1"/>
        <end position="23"/>
    </location>
</feature>
<dbReference type="InterPro" id="IPR050266">
    <property type="entry name" value="AB_hydrolase_sf"/>
</dbReference>
<evidence type="ECO:0000256" key="1">
    <source>
        <dbReference type="SAM" id="MobiDB-lite"/>
    </source>
</evidence>
<protein>
    <submittedName>
        <fullName evidence="3">Hydrolase</fullName>
    </submittedName>
</protein>
<dbReference type="PANTHER" id="PTHR43798:SF33">
    <property type="entry name" value="HYDROLASE, PUTATIVE (AFU_ORTHOLOGUE AFUA_2G14860)-RELATED"/>
    <property type="match status" value="1"/>
</dbReference>
<accession>A0A499USJ5</accession>
<reference evidence="3 4" key="1">
    <citation type="journal article" date="2020" name="Int. J. Syst. Evol. Microbiol.">
        <title>Reclassification of Streptomyces castelarensis and Streptomyces sporoclivatus as later heterotypic synonyms of Streptomyces antimycoticus.</title>
        <authorList>
            <person name="Komaki H."/>
            <person name="Tamura T."/>
        </authorList>
    </citation>
    <scope>NUCLEOTIDE SEQUENCE [LARGE SCALE GENOMIC DNA]</scope>
    <source>
        <strain evidence="3 4">NBRC 100767</strain>
    </source>
</reference>
<dbReference type="GO" id="GO:0016020">
    <property type="term" value="C:membrane"/>
    <property type="evidence" value="ECO:0007669"/>
    <property type="project" value="TreeGrafter"/>
</dbReference>
<dbReference type="Proteomes" id="UP000463951">
    <property type="component" value="Chromosome"/>
</dbReference>
<sequence>MTSSPTPLPTPGGPGSAARAPGLPDGFTDTFTSRYVDTGRVRLHAVTGGEGPALLLLCGWPQTWYAWRLLMPALARDFHVVAPDPRGVGLSGKPLDGYDTGTLATDMVALMEALGHRRFAMVGHDVGMWTGYALAADHPDRLDRLAVAEAAIPGLSPSPPLFGSGDANDRLWHFGFNRLPDLNEQLVSGREELYFGHQFATKAAKALADHAVRHYVDTLAADPEALRSSFAFYRALDTTIAQNQQRKTRRLTLPVLTLAGAENLGEAVGNTMRLAADDVESHILPGCGHYPAEEVPEAMLAALTAFLAPYRDSSITP</sequence>
<evidence type="ECO:0000313" key="3">
    <source>
        <dbReference type="EMBL" id="BBJ39889.1"/>
    </source>
</evidence>
<proteinExistence type="predicted"/>
<gene>
    <name evidence="3" type="ORF">SSPO_026070</name>
</gene>
<dbReference type="PANTHER" id="PTHR43798">
    <property type="entry name" value="MONOACYLGLYCEROL LIPASE"/>
    <property type="match status" value="1"/>
</dbReference>
<feature type="compositionally biased region" description="Pro residues" evidence="1">
    <location>
        <begin position="1"/>
        <end position="12"/>
    </location>
</feature>
<keyword evidence="3" id="KW-0378">Hydrolase</keyword>